<evidence type="ECO:0000256" key="7">
    <source>
        <dbReference type="ARBA" id="ARBA00022519"/>
    </source>
</evidence>
<comment type="catalytic activity">
    <reaction evidence="24">
        <text>a 1,2-diacyl-sn-glycerol + ATP = a 1,2-diacyl-sn-glycero-3-phosphate + ADP + H(+)</text>
        <dbReference type="Rhea" id="RHEA:10272"/>
        <dbReference type="ChEBI" id="CHEBI:15378"/>
        <dbReference type="ChEBI" id="CHEBI:17815"/>
        <dbReference type="ChEBI" id="CHEBI:30616"/>
        <dbReference type="ChEBI" id="CHEBI:58608"/>
        <dbReference type="ChEBI" id="CHEBI:456216"/>
        <dbReference type="EC" id="2.7.1.107"/>
    </reaction>
</comment>
<keyword evidence="26" id="KW-1185">Reference proteome</keyword>
<comment type="subcellular location">
    <subcellularLocation>
        <location evidence="1 24">Cell inner membrane</location>
        <topology evidence="1 24">Multi-pass membrane protein</topology>
    </subcellularLocation>
</comment>
<feature type="transmembrane region" description="Helical" evidence="24">
    <location>
        <begin position="107"/>
        <end position="129"/>
    </location>
</feature>
<dbReference type="GO" id="GO:0005886">
    <property type="term" value="C:plasma membrane"/>
    <property type="evidence" value="ECO:0007669"/>
    <property type="project" value="UniProtKB-SubCell"/>
</dbReference>
<accession>A0A2Z2NQ28</accession>
<feature type="binding site" evidence="22">
    <location>
        <position position="35"/>
    </location>
    <ligand>
        <name>ATP</name>
        <dbReference type="ChEBI" id="CHEBI:30616"/>
    </ligand>
</feature>
<keyword evidence="19 24" id="KW-1208">Phospholipid metabolism</keyword>
<comment type="similarity">
    <text evidence="2 24">Belongs to the bacterial diacylglycerol kinase family.</text>
</comment>
<evidence type="ECO:0000256" key="18">
    <source>
        <dbReference type="ARBA" id="ARBA00023209"/>
    </source>
</evidence>
<feature type="binding site" evidence="21">
    <location>
        <position position="76"/>
    </location>
    <ligand>
        <name>substrate</name>
    </ligand>
</feature>
<feature type="binding site" evidence="22">
    <location>
        <position position="23"/>
    </location>
    <ligand>
        <name>ATP</name>
        <dbReference type="ChEBI" id="CHEBI:30616"/>
    </ligand>
</feature>
<evidence type="ECO:0000256" key="21">
    <source>
        <dbReference type="PIRSR" id="PIRSR600829-2"/>
    </source>
</evidence>
<dbReference type="GO" id="GO:0046872">
    <property type="term" value="F:metal ion binding"/>
    <property type="evidence" value="ECO:0007669"/>
    <property type="project" value="UniProtKB-KW"/>
</dbReference>
<evidence type="ECO:0000256" key="6">
    <source>
        <dbReference type="ARBA" id="ARBA00022516"/>
    </source>
</evidence>
<evidence type="ECO:0000256" key="1">
    <source>
        <dbReference type="ARBA" id="ARBA00004429"/>
    </source>
</evidence>
<evidence type="ECO:0000256" key="16">
    <source>
        <dbReference type="ARBA" id="ARBA00023098"/>
    </source>
</evidence>
<feature type="binding site" evidence="21">
    <location>
        <position position="105"/>
    </location>
    <ligand>
        <name>substrate</name>
    </ligand>
</feature>
<evidence type="ECO:0000256" key="3">
    <source>
        <dbReference type="ARBA" id="ARBA00012133"/>
    </source>
</evidence>
<evidence type="ECO:0000256" key="15">
    <source>
        <dbReference type="ARBA" id="ARBA00022989"/>
    </source>
</evidence>
<evidence type="ECO:0000256" key="12">
    <source>
        <dbReference type="ARBA" id="ARBA00022777"/>
    </source>
</evidence>
<dbReference type="CDD" id="cd14264">
    <property type="entry name" value="DAGK_IM"/>
    <property type="match status" value="1"/>
</dbReference>
<keyword evidence="7 24" id="KW-0997">Cell inner membrane</keyword>
<feature type="binding site" evidence="22">
    <location>
        <begin position="101"/>
        <end position="102"/>
    </location>
    <ligand>
        <name>ATP</name>
        <dbReference type="ChEBI" id="CHEBI:30616"/>
    </ligand>
</feature>
<evidence type="ECO:0000256" key="22">
    <source>
        <dbReference type="PIRSR" id="PIRSR600829-3"/>
    </source>
</evidence>
<feature type="active site" description="Proton acceptor" evidence="20">
    <location>
        <position position="76"/>
    </location>
</feature>
<dbReference type="Gene3D" id="1.10.287.3610">
    <property type="match status" value="1"/>
</dbReference>
<feature type="transmembrane region" description="Helical" evidence="24">
    <location>
        <begin position="63"/>
        <end position="86"/>
    </location>
</feature>
<dbReference type="InterPro" id="IPR036945">
    <property type="entry name" value="DAGK_sf"/>
</dbReference>
<feature type="binding site" evidence="23">
    <location>
        <position position="83"/>
    </location>
    <ligand>
        <name>a divalent metal cation</name>
        <dbReference type="ChEBI" id="CHEBI:60240"/>
    </ligand>
</feature>
<dbReference type="GO" id="GO:0004143">
    <property type="term" value="F:ATP-dependent diacylglycerol kinase activity"/>
    <property type="evidence" value="ECO:0007669"/>
    <property type="project" value="UniProtKB-EC"/>
</dbReference>
<evidence type="ECO:0000256" key="4">
    <source>
        <dbReference type="ARBA" id="ARBA00017575"/>
    </source>
</evidence>
<protein>
    <recommendedName>
        <fullName evidence="4 24">Diacylglycerol kinase</fullName>
        <ecNumber evidence="3 24">2.7.1.107</ecNumber>
    </recommendedName>
</protein>
<dbReference type="AlphaFoldDB" id="A0A2Z2NQ28"/>
<reference evidence="25 26" key="1">
    <citation type="submission" date="2016-12" db="EMBL/GenBank/DDBJ databases">
        <authorList>
            <person name="Song W.-J."/>
            <person name="Kurnit D.M."/>
        </authorList>
    </citation>
    <scope>NUCLEOTIDE SEQUENCE [LARGE SCALE GENOMIC DNA]</scope>
    <source>
        <strain evidence="25 26">IMCC3135</strain>
    </source>
</reference>
<keyword evidence="14 23" id="KW-0460">Magnesium</keyword>
<dbReference type="Pfam" id="PF01219">
    <property type="entry name" value="DAGK_prokar"/>
    <property type="match status" value="1"/>
</dbReference>
<dbReference type="KEGG" id="gai:IMCC3135_12385"/>
<keyword evidence="18" id="KW-0594">Phospholipid biosynthesis</keyword>
<dbReference type="Proteomes" id="UP000250079">
    <property type="component" value="Chromosome"/>
</dbReference>
<evidence type="ECO:0000256" key="13">
    <source>
        <dbReference type="ARBA" id="ARBA00022840"/>
    </source>
</evidence>
<keyword evidence="9 24" id="KW-0812">Transmembrane</keyword>
<evidence type="ECO:0000256" key="10">
    <source>
        <dbReference type="ARBA" id="ARBA00022723"/>
    </source>
</evidence>
<evidence type="ECO:0000256" key="19">
    <source>
        <dbReference type="ARBA" id="ARBA00023264"/>
    </source>
</evidence>
<keyword evidence="8 24" id="KW-0808">Transferase</keyword>
<organism evidence="25 26">
    <name type="scientific">Granulosicoccus antarcticus IMCC3135</name>
    <dbReference type="NCBI Taxonomy" id="1192854"/>
    <lineage>
        <taxon>Bacteria</taxon>
        <taxon>Pseudomonadati</taxon>
        <taxon>Pseudomonadota</taxon>
        <taxon>Gammaproteobacteria</taxon>
        <taxon>Chromatiales</taxon>
        <taxon>Granulosicoccaceae</taxon>
        <taxon>Granulosicoccus</taxon>
    </lineage>
</organism>
<feature type="binding site" evidence="21">
    <location>
        <position position="62"/>
    </location>
    <ligand>
        <name>substrate</name>
    </ligand>
</feature>
<keyword evidence="5" id="KW-1003">Cell membrane</keyword>
<comment type="cofactor">
    <cofactor evidence="23">
        <name>Mg(2+)</name>
        <dbReference type="ChEBI" id="CHEBI:18420"/>
    </cofactor>
    <text evidence="23">Mn(2+), Zn(2+), Cd(2+) and Co(2+) support activity to lesser extents.</text>
</comment>
<feature type="binding site" evidence="21">
    <location>
        <position position="16"/>
    </location>
    <ligand>
        <name>substrate</name>
    </ligand>
</feature>
<dbReference type="InterPro" id="IPR033718">
    <property type="entry name" value="DAGK_prok"/>
</dbReference>
<dbReference type="GO" id="GO:0005524">
    <property type="term" value="F:ATP binding"/>
    <property type="evidence" value="ECO:0007669"/>
    <property type="project" value="UniProtKB-KW"/>
</dbReference>
<keyword evidence="15 24" id="KW-1133">Transmembrane helix</keyword>
<keyword evidence="17 24" id="KW-0472">Membrane</keyword>
<keyword evidence="6" id="KW-0444">Lipid biosynthesis</keyword>
<dbReference type="EMBL" id="CP018632">
    <property type="protein sequence ID" value="ASJ72565.1"/>
    <property type="molecule type" value="Genomic_DNA"/>
</dbReference>
<evidence type="ECO:0000256" key="2">
    <source>
        <dbReference type="ARBA" id="ARBA00005967"/>
    </source>
</evidence>
<evidence type="ECO:0000313" key="25">
    <source>
        <dbReference type="EMBL" id="ASJ72565.1"/>
    </source>
</evidence>
<evidence type="ECO:0000256" key="8">
    <source>
        <dbReference type="ARBA" id="ARBA00022679"/>
    </source>
</evidence>
<evidence type="ECO:0000256" key="5">
    <source>
        <dbReference type="ARBA" id="ARBA00022475"/>
    </source>
</evidence>
<proteinExistence type="inferred from homology"/>
<dbReference type="PANTHER" id="PTHR34299:SF1">
    <property type="entry name" value="DIACYLGLYCEROL KINASE"/>
    <property type="match status" value="1"/>
</dbReference>
<dbReference type="GO" id="GO:0006654">
    <property type="term" value="P:phosphatidic acid biosynthetic process"/>
    <property type="evidence" value="ECO:0007669"/>
    <property type="project" value="InterPro"/>
</dbReference>
<evidence type="ECO:0000256" key="9">
    <source>
        <dbReference type="ARBA" id="ARBA00022692"/>
    </source>
</evidence>
<evidence type="ECO:0000256" key="11">
    <source>
        <dbReference type="ARBA" id="ARBA00022741"/>
    </source>
</evidence>
<feature type="binding site" evidence="22">
    <location>
        <position position="16"/>
    </location>
    <ligand>
        <name>ATP</name>
        <dbReference type="ChEBI" id="CHEBI:30616"/>
    </ligand>
</feature>
<evidence type="ECO:0000256" key="17">
    <source>
        <dbReference type="ARBA" id="ARBA00023136"/>
    </source>
</evidence>
<gene>
    <name evidence="25" type="primary">dgkA_2</name>
    <name evidence="25" type="ORF">IMCC3135_12385</name>
</gene>
<dbReference type="EC" id="2.7.1.107" evidence="3 24"/>
<evidence type="ECO:0000256" key="23">
    <source>
        <dbReference type="PIRSR" id="PIRSR600829-4"/>
    </source>
</evidence>
<keyword evidence="13 22" id="KW-0067">ATP-binding</keyword>
<keyword evidence="10 23" id="KW-0479">Metal-binding</keyword>
<comment type="function">
    <text evidence="24">Catalyzes the ATP-dependent phosphorylation of sn-l,2-diacylglycerol (DAG) to phosphatidic acid. Involved in the recycling of diacylglycerol produced as a by-product during membrane-derived oligosaccharide (MDO) biosynthesis.</text>
</comment>
<name>A0A2Z2NQ28_9GAMM</name>
<keyword evidence="16 24" id="KW-0443">Lipid metabolism</keyword>
<evidence type="ECO:0000256" key="24">
    <source>
        <dbReference type="RuleBase" id="RU363065"/>
    </source>
</evidence>
<feature type="binding site" evidence="23">
    <location>
        <position position="35"/>
    </location>
    <ligand>
        <name>a divalent metal cation</name>
        <dbReference type="ChEBI" id="CHEBI:60240"/>
    </ligand>
</feature>
<sequence length="130" mass="14335">MEQDSHCMQKNTGLKRIRLAGVYAFNGITAALRHEAAFRQEALLALFVLPVVFWLDISSVERVLLVAVTILVLIVELLNSALEAVVDRVGSEHHVLSGRAKDMGSGAVMVALILWIYVWVEIVVLGVWLA</sequence>
<dbReference type="PROSITE" id="PS01069">
    <property type="entry name" value="DAGK_PROKAR"/>
    <property type="match status" value="1"/>
</dbReference>
<evidence type="ECO:0000256" key="14">
    <source>
        <dbReference type="ARBA" id="ARBA00022842"/>
    </source>
</evidence>
<feature type="binding site" evidence="21">
    <location>
        <begin position="37"/>
        <end position="41"/>
    </location>
    <ligand>
        <name>substrate</name>
    </ligand>
</feature>
<dbReference type="PANTHER" id="PTHR34299">
    <property type="entry name" value="DIACYLGLYCEROL KINASE"/>
    <property type="match status" value="1"/>
</dbReference>
<keyword evidence="11 22" id="KW-0547">Nucleotide-binding</keyword>
<dbReference type="InterPro" id="IPR000829">
    <property type="entry name" value="DAGK"/>
</dbReference>
<feature type="binding site" evidence="22">
    <location>
        <begin position="92"/>
        <end position="94"/>
    </location>
    <ligand>
        <name>ATP</name>
        <dbReference type="ChEBI" id="CHEBI:30616"/>
    </ligand>
</feature>
<feature type="binding site" evidence="22">
    <location>
        <position position="83"/>
    </location>
    <ligand>
        <name>ATP</name>
        <dbReference type="ChEBI" id="CHEBI:30616"/>
    </ligand>
</feature>
<feature type="transmembrane region" description="Helical" evidence="24">
    <location>
        <begin position="42"/>
        <end position="57"/>
    </location>
</feature>
<keyword evidence="12 24" id="KW-0418">Kinase</keyword>
<evidence type="ECO:0000313" key="26">
    <source>
        <dbReference type="Proteomes" id="UP000250079"/>
    </source>
</evidence>
<evidence type="ECO:0000256" key="20">
    <source>
        <dbReference type="PIRSR" id="PIRSR600829-1"/>
    </source>
</evidence>